<dbReference type="GeneID" id="25153188"/>
<gene>
    <name evidence="1" type="ORF">TEU_07020</name>
</gene>
<keyword evidence="2" id="KW-1185">Reference proteome</keyword>
<sequence length="301" mass="34531">MSDVREIIRDRVKDAVEKKLEDIFREFLTKEFVEQKRYRELLAVWLIAHPELYSYPKILEVECHRREYCGVGNIRILEYKTLIAITKQTVKSHESDIIASARSALDTIIKNPSSIDEKITARQIYNSTVNSLGDGIRKYVENQGDTLEFEVGYKSVYIEPAKILSKAAGFILGNTPEVVEYFEKEIMENIRVLSSDAKLTVVILSAYPRIFQGYSFDLGVLDTLRDIVSQGTIHIPETDKWRLREELYKAGLIASADKNIVPPFALDIWKNAVNIRGIISDVPPEVVERVRTILSWRGYDD</sequence>
<name>A0A097QUH2_9EURY</name>
<dbReference type="OrthoDB" id="89429at2157"/>
<dbReference type="EMBL" id="CP008887">
    <property type="protein sequence ID" value="AIU70098.1"/>
    <property type="molecule type" value="Genomic_DNA"/>
</dbReference>
<proteinExistence type="predicted"/>
<organism evidence="1 2">
    <name type="scientific">Thermococcus eurythermalis</name>
    <dbReference type="NCBI Taxonomy" id="1505907"/>
    <lineage>
        <taxon>Archaea</taxon>
        <taxon>Methanobacteriati</taxon>
        <taxon>Methanobacteriota</taxon>
        <taxon>Thermococci</taxon>
        <taxon>Thermococcales</taxon>
        <taxon>Thermococcaceae</taxon>
        <taxon>Thermococcus</taxon>
    </lineage>
</organism>
<dbReference type="KEGG" id="teu:TEU_07020"/>
<evidence type="ECO:0000313" key="2">
    <source>
        <dbReference type="Proteomes" id="UP000029980"/>
    </source>
</evidence>
<dbReference type="Proteomes" id="UP000029980">
    <property type="component" value="Chromosome"/>
</dbReference>
<evidence type="ECO:0000313" key="1">
    <source>
        <dbReference type="EMBL" id="AIU70098.1"/>
    </source>
</evidence>
<protein>
    <submittedName>
        <fullName evidence="1">Uncharacterized protein</fullName>
    </submittedName>
</protein>
<dbReference type="AlphaFoldDB" id="A0A097QUH2"/>
<dbReference type="HOGENOM" id="CLU_923234_0_0_2"/>
<dbReference type="STRING" id="1505907.TEU_07020"/>
<reference evidence="1 2" key="1">
    <citation type="journal article" date="2015" name="Int. J. Syst. Evol. Microbiol.">
        <title>Thermococcus eurythermalis sp. nov., a conditional piezophilic hyperthermophilic archaeon with a wide temperature range isolated from an oil-immersed chimney in the Guaymas Basin.</title>
        <authorList>
            <person name="Zhao W."/>
            <person name="Zeng X."/>
            <person name="Xiao X."/>
        </authorList>
    </citation>
    <scope>NUCLEOTIDE SEQUENCE [LARGE SCALE GENOMIC DNA]</scope>
    <source>
        <strain evidence="1 2">A501</strain>
    </source>
</reference>
<accession>A0A097QUH2</accession>
<dbReference type="RefSeq" id="WP_050003073.1">
    <property type="nucleotide sequence ID" value="NZ_CP008887.1"/>
</dbReference>